<evidence type="ECO:0000313" key="2">
    <source>
        <dbReference type="EMBL" id="CAH3111082.1"/>
    </source>
</evidence>
<organism evidence="2 3">
    <name type="scientific">Porites lobata</name>
    <dbReference type="NCBI Taxonomy" id="104759"/>
    <lineage>
        <taxon>Eukaryota</taxon>
        <taxon>Metazoa</taxon>
        <taxon>Cnidaria</taxon>
        <taxon>Anthozoa</taxon>
        <taxon>Hexacorallia</taxon>
        <taxon>Scleractinia</taxon>
        <taxon>Fungiina</taxon>
        <taxon>Poritidae</taxon>
        <taxon>Porites</taxon>
    </lineage>
</organism>
<feature type="chain" id="PRO_5046138379" evidence="1">
    <location>
        <begin position="23"/>
        <end position="109"/>
    </location>
</feature>
<gene>
    <name evidence="2" type="ORF">PLOB_00019816</name>
</gene>
<name>A0ABN8NIT5_9CNID</name>
<proteinExistence type="predicted"/>
<comment type="caution">
    <text evidence="2">The sequence shown here is derived from an EMBL/GenBank/DDBJ whole genome shotgun (WGS) entry which is preliminary data.</text>
</comment>
<reference evidence="2 3" key="1">
    <citation type="submission" date="2022-05" db="EMBL/GenBank/DDBJ databases">
        <authorList>
            <consortium name="Genoscope - CEA"/>
            <person name="William W."/>
        </authorList>
    </citation>
    <scope>NUCLEOTIDE SEQUENCE [LARGE SCALE GENOMIC DNA]</scope>
</reference>
<evidence type="ECO:0000313" key="3">
    <source>
        <dbReference type="Proteomes" id="UP001159405"/>
    </source>
</evidence>
<accession>A0ABN8NIT5</accession>
<dbReference type="Proteomes" id="UP001159405">
    <property type="component" value="Unassembled WGS sequence"/>
</dbReference>
<evidence type="ECO:0000256" key="1">
    <source>
        <dbReference type="SAM" id="SignalP"/>
    </source>
</evidence>
<protein>
    <submittedName>
        <fullName evidence="2">Uncharacterized protein</fullName>
    </submittedName>
</protein>
<keyword evidence="3" id="KW-1185">Reference proteome</keyword>
<sequence length="109" mass="12213">MNPKTVVCIVLMIALTSAVCSARRSSNKALPFRQLLRELSKNEDSRIPEETPFMKSKRDVCDYIDHSCTDTTVRDACTNPANTCEGIEVECYPDQDGDCVLSSSNSYRR</sequence>
<dbReference type="EMBL" id="CALNXK010000023">
    <property type="protein sequence ID" value="CAH3111082.1"/>
    <property type="molecule type" value="Genomic_DNA"/>
</dbReference>
<feature type="signal peptide" evidence="1">
    <location>
        <begin position="1"/>
        <end position="22"/>
    </location>
</feature>
<keyword evidence="1" id="KW-0732">Signal</keyword>